<organism evidence="3">
    <name type="scientific">marine sediment metagenome</name>
    <dbReference type="NCBI Taxonomy" id="412755"/>
    <lineage>
        <taxon>unclassified sequences</taxon>
        <taxon>metagenomes</taxon>
        <taxon>ecological metagenomes</taxon>
    </lineage>
</organism>
<name>X0SFI9_9ZZZZ</name>
<dbReference type="AlphaFoldDB" id="X0SFI9"/>
<feature type="region of interest" description="Disordered" evidence="1">
    <location>
        <begin position="160"/>
        <end position="233"/>
    </location>
</feature>
<evidence type="ECO:0000256" key="1">
    <source>
        <dbReference type="SAM" id="MobiDB-lite"/>
    </source>
</evidence>
<evidence type="ECO:0000313" key="3">
    <source>
        <dbReference type="EMBL" id="GAF73886.1"/>
    </source>
</evidence>
<dbReference type="PANTHER" id="PTHR30093:SF2">
    <property type="entry name" value="TYPE II SECRETION SYSTEM PROTEIN H"/>
    <property type="match status" value="1"/>
</dbReference>
<dbReference type="NCBIfam" id="TIGR02532">
    <property type="entry name" value="IV_pilin_GFxxxE"/>
    <property type="match status" value="1"/>
</dbReference>
<dbReference type="InterPro" id="IPR011453">
    <property type="entry name" value="DUF1559"/>
</dbReference>
<protein>
    <recommendedName>
        <fullName evidence="2">DUF1559 domain-containing protein</fullName>
    </recommendedName>
</protein>
<comment type="caution">
    <text evidence="3">The sequence shown here is derived from an EMBL/GenBank/DDBJ whole genome shotgun (WGS) entry which is preliminary data.</text>
</comment>
<dbReference type="SUPFAM" id="SSF54523">
    <property type="entry name" value="Pili subunits"/>
    <property type="match status" value="1"/>
</dbReference>
<dbReference type="PROSITE" id="PS00409">
    <property type="entry name" value="PROKAR_NTER_METHYL"/>
    <property type="match status" value="1"/>
</dbReference>
<dbReference type="Pfam" id="PF07596">
    <property type="entry name" value="SBP_bac_10"/>
    <property type="match status" value="1"/>
</dbReference>
<feature type="domain" description="DUF1559" evidence="2">
    <location>
        <begin position="32"/>
        <end position="62"/>
    </location>
</feature>
<proteinExistence type="predicted"/>
<dbReference type="Gene3D" id="3.30.700.10">
    <property type="entry name" value="Glycoprotein, Type 4 Pilin"/>
    <property type="match status" value="1"/>
</dbReference>
<dbReference type="EMBL" id="BARS01006800">
    <property type="protein sequence ID" value="GAF73886.1"/>
    <property type="molecule type" value="Genomic_DNA"/>
</dbReference>
<dbReference type="InterPro" id="IPR012902">
    <property type="entry name" value="N_methyl_site"/>
</dbReference>
<feature type="compositionally biased region" description="Basic and acidic residues" evidence="1">
    <location>
        <begin position="221"/>
        <end position="233"/>
    </location>
</feature>
<dbReference type="Pfam" id="PF07963">
    <property type="entry name" value="N_methyl"/>
    <property type="match status" value="1"/>
</dbReference>
<gene>
    <name evidence="3" type="ORF">S01H1_13187</name>
</gene>
<accession>X0SFI9</accession>
<evidence type="ECO:0000259" key="2">
    <source>
        <dbReference type="Pfam" id="PF07596"/>
    </source>
</evidence>
<sequence length="233" mass="25384">MRNRKGFTLIELLVVIAIIGILAGFLLPALAKAQEAARRASCMNNCRQIGISMIQYAGDHDDMFMNLVDAAGEEVPAVDPSGNISSETSRSGFALLLNRGYLTTSKVFICPSSRDRGPDDTFPSNFKDATLDELILEENQCSYGWDCTKRHSAAATAAIVADKPDDDPEPAEGDAGSTANNSDNHSKEGQNVFYNDGHTKWMTTSRPDSGDDPDFYLGDTDYEKSNTDSKIIR</sequence>
<dbReference type="PANTHER" id="PTHR30093">
    <property type="entry name" value="GENERAL SECRETION PATHWAY PROTEIN G"/>
    <property type="match status" value="1"/>
</dbReference>
<dbReference type="InterPro" id="IPR045584">
    <property type="entry name" value="Pilin-like"/>
</dbReference>
<reference evidence="3" key="1">
    <citation type="journal article" date="2014" name="Front. Microbiol.">
        <title>High frequency of phylogenetically diverse reductive dehalogenase-homologous genes in deep subseafloor sedimentary metagenomes.</title>
        <authorList>
            <person name="Kawai M."/>
            <person name="Futagami T."/>
            <person name="Toyoda A."/>
            <person name="Takaki Y."/>
            <person name="Nishi S."/>
            <person name="Hori S."/>
            <person name="Arai W."/>
            <person name="Tsubouchi T."/>
            <person name="Morono Y."/>
            <person name="Uchiyama I."/>
            <person name="Ito T."/>
            <person name="Fujiyama A."/>
            <person name="Inagaki F."/>
            <person name="Takami H."/>
        </authorList>
    </citation>
    <scope>NUCLEOTIDE SEQUENCE</scope>
    <source>
        <strain evidence="3">Expedition CK06-06</strain>
    </source>
</reference>